<dbReference type="EMBL" id="JASSZA010000020">
    <property type="protein sequence ID" value="KAK2086268.1"/>
    <property type="molecule type" value="Genomic_DNA"/>
</dbReference>
<evidence type="ECO:0000256" key="5">
    <source>
        <dbReference type="ARBA" id="ARBA00023134"/>
    </source>
</evidence>
<accession>A0ABQ9TND9</accession>
<dbReference type="InterPro" id="IPR002452">
    <property type="entry name" value="Alpha_tubulin"/>
</dbReference>
<dbReference type="PRINTS" id="PR01162">
    <property type="entry name" value="ALPHATUBULIN"/>
</dbReference>
<feature type="domain" description="Tubulin/FtsZ 2-layer sandwich" evidence="7">
    <location>
        <begin position="1"/>
        <end position="121"/>
    </location>
</feature>
<dbReference type="InterPro" id="IPR018316">
    <property type="entry name" value="Tubulin/FtsZ_2-layer-sand-dom"/>
</dbReference>
<dbReference type="Gene3D" id="3.30.1330.20">
    <property type="entry name" value="Tubulin/FtsZ, C-terminal domain"/>
    <property type="match status" value="1"/>
</dbReference>
<evidence type="ECO:0000313" key="9">
    <source>
        <dbReference type="Proteomes" id="UP001266305"/>
    </source>
</evidence>
<evidence type="ECO:0000256" key="3">
    <source>
        <dbReference type="ARBA" id="ARBA00022741"/>
    </source>
</evidence>
<dbReference type="InterPro" id="IPR008280">
    <property type="entry name" value="Tub_FtsZ_C"/>
</dbReference>
<dbReference type="InterPro" id="IPR023123">
    <property type="entry name" value="Tubulin_C"/>
</dbReference>
<dbReference type="InterPro" id="IPR037103">
    <property type="entry name" value="Tubulin/FtsZ-like_C"/>
</dbReference>
<sequence length="149" mass="16723">MSAEKVNHEWLSVAEITSAYFGPCNQMVKCDSRQGKYMACHMLCCGEVVPKNVNAAITTIKTKCNIRFVDWCPTGFKASRVGINYQPPIVVPGGALAKVRREVCMLSSTTAITEAGARLDHKFDLKYANRAFMHWYEGKRLEERELSEA</sequence>
<comment type="caution">
    <text evidence="8">The sequence shown here is derived from an EMBL/GenBank/DDBJ whole genome shotgun (WGS) entry which is preliminary data.</text>
</comment>
<evidence type="ECO:0000259" key="7">
    <source>
        <dbReference type="SMART" id="SM00865"/>
    </source>
</evidence>
<evidence type="ECO:0000256" key="6">
    <source>
        <dbReference type="ARBA" id="ARBA00049117"/>
    </source>
</evidence>
<reference evidence="8 9" key="1">
    <citation type="submission" date="2023-05" db="EMBL/GenBank/DDBJ databases">
        <title>B98-5 Cell Line De Novo Hybrid Assembly: An Optical Mapping Approach.</title>
        <authorList>
            <person name="Kananen K."/>
            <person name="Auerbach J.A."/>
            <person name="Kautto E."/>
            <person name="Blachly J.S."/>
        </authorList>
    </citation>
    <scope>NUCLEOTIDE SEQUENCE [LARGE SCALE GENOMIC DNA]</scope>
    <source>
        <strain evidence="8">B95-8</strain>
        <tissue evidence="8">Cell line</tissue>
    </source>
</reference>
<evidence type="ECO:0000256" key="2">
    <source>
        <dbReference type="ARBA" id="ARBA00022701"/>
    </source>
</evidence>
<comment type="catalytic activity">
    <reaction evidence="6">
        <text>GTP + H2O = GDP + phosphate + H(+)</text>
        <dbReference type="Rhea" id="RHEA:19669"/>
        <dbReference type="ChEBI" id="CHEBI:15377"/>
        <dbReference type="ChEBI" id="CHEBI:15378"/>
        <dbReference type="ChEBI" id="CHEBI:37565"/>
        <dbReference type="ChEBI" id="CHEBI:43474"/>
        <dbReference type="ChEBI" id="CHEBI:58189"/>
    </reaction>
    <physiologicalReaction direction="left-to-right" evidence="6">
        <dbReference type="Rhea" id="RHEA:19670"/>
    </physiologicalReaction>
</comment>
<evidence type="ECO:0000256" key="4">
    <source>
        <dbReference type="ARBA" id="ARBA00022801"/>
    </source>
</evidence>
<keyword evidence="4" id="KW-0378">Hydrolase</keyword>
<keyword evidence="9" id="KW-1185">Reference proteome</keyword>
<dbReference type="PANTHER" id="PTHR11588">
    <property type="entry name" value="TUBULIN"/>
    <property type="match status" value="1"/>
</dbReference>
<proteinExistence type="inferred from homology"/>
<dbReference type="SMART" id="SM00865">
    <property type="entry name" value="Tubulin_C"/>
    <property type="match status" value="1"/>
</dbReference>
<dbReference type="SUPFAM" id="SSF55307">
    <property type="entry name" value="Tubulin C-terminal domain-like"/>
    <property type="match status" value="1"/>
</dbReference>
<dbReference type="InterPro" id="IPR000217">
    <property type="entry name" value="Tubulin"/>
</dbReference>
<keyword evidence="3" id="KW-0547">Nucleotide-binding</keyword>
<comment type="similarity">
    <text evidence="1">Belongs to the tubulin family.</text>
</comment>
<dbReference type="Gene3D" id="1.10.287.600">
    <property type="entry name" value="Helix hairpin bin"/>
    <property type="match status" value="1"/>
</dbReference>
<dbReference type="Pfam" id="PF03953">
    <property type="entry name" value="Tubulin_C"/>
    <property type="match status" value="1"/>
</dbReference>
<keyword evidence="2" id="KW-0493">Microtubule</keyword>
<evidence type="ECO:0000256" key="1">
    <source>
        <dbReference type="ARBA" id="ARBA00009636"/>
    </source>
</evidence>
<keyword evidence="5" id="KW-0342">GTP-binding</keyword>
<gene>
    <name evidence="8" type="ORF">P7K49_035693</name>
</gene>
<name>A0ABQ9TND9_SAGOE</name>
<protein>
    <recommendedName>
        <fullName evidence="7">Tubulin/FtsZ 2-layer sandwich domain-containing protein</fullName>
    </recommendedName>
</protein>
<evidence type="ECO:0000313" key="8">
    <source>
        <dbReference type="EMBL" id="KAK2086268.1"/>
    </source>
</evidence>
<organism evidence="8 9">
    <name type="scientific">Saguinus oedipus</name>
    <name type="common">Cotton-top tamarin</name>
    <name type="synonym">Oedipomidas oedipus</name>
    <dbReference type="NCBI Taxonomy" id="9490"/>
    <lineage>
        <taxon>Eukaryota</taxon>
        <taxon>Metazoa</taxon>
        <taxon>Chordata</taxon>
        <taxon>Craniata</taxon>
        <taxon>Vertebrata</taxon>
        <taxon>Euteleostomi</taxon>
        <taxon>Mammalia</taxon>
        <taxon>Eutheria</taxon>
        <taxon>Euarchontoglires</taxon>
        <taxon>Primates</taxon>
        <taxon>Haplorrhini</taxon>
        <taxon>Platyrrhini</taxon>
        <taxon>Cebidae</taxon>
        <taxon>Callitrichinae</taxon>
        <taxon>Saguinus</taxon>
    </lineage>
</organism>
<dbReference type="Proteomes" id="UP001266305">
    <property type="component" value="Unassembled WGS sequence"/>
</dbReference>